<dbReference type="Pfam" id="PF00156">
    <property type="entry name" value="Pribosyltran"/>
    <property type="match status" value="1"/>
</dbReference>
<keyword evidence="8 12" id="KW-0963">Cytoplasm</keyword>
<evidence type="ECO:0000256" key="8">
    <source>
        <dbReference type="ARBA" id="ARBA00022490"/>
    </source>
</evidence>
<keyword evidence="15" id="KW-1185">Reference proteome</keyword>
<dbReference type="CDD" id="cd06223">
    <property type="entry name" value="PRTases_typeI"/>
    <property type="match status" value="1"/>
</dbReference>
<comment type="subcellular location">
    <subcellularLocation>
        <location evidence="3 12">Cytoplasm</location>
    </subcellularLocation>
</comment>
<evidence type="ECO:0000256" key="6">
    <source>
        <dbReference type="ARBA" id="ARBA00011738"/>
    </source>
</evidence>
<keyword evidence="10 12" id="KW-0808">Transferase</keyword>
<sequence length="183" mass="19919">MNATQTESFNPPEIDLKQYIRSIPDYPKKGILFYDISTLLRNADAWQIAAARMAKGVAKWNPDLVAGIESRGFVSASPLASSLGCGMIMIRKPGKLPGKTISLNYDLEYGQNCLHIQEDAVKPGQRVVVIDDLLATGGTLQASIELLRKIGANVVGAAALIELKELKGREKIDVPLHSVITYE</sequence>
<organism evidence="14 15">
    <name type="scientific">Commensalibacter intestini</name>
    <dbReference type="NCBI Taxonomy" id="479936"/>
    <lineage>
        <taxon>Bacteria</taxon>
        <taxon>Pseudomonadati</taxon>
        <taxon>Pseudomonadota</taxon>
        <taxon>Alphaproteobacteria</taxon>
        <taxon>Acetobacterales</taxon>
        <taxon>Acetobacteraceae</taxon>
    </lineage>
</organism>
<dbReference type="GO" id="GO:0005737">
    <property type="term" value="C:cytoplasm"/>
    <property type="evidence" value="ECO:0007669"/>
    <property type="project" value="UniProtKB-SubCell"/>
</dbReference>
<feature type="domain" description="Phosphoribosyltransferase" evidence="13">
    <location>
        <begin position="53"/>
        <end position="168"/>
    </location>
</feature>
<dbReference type="AlphaFoldDB" id="A0A251ZVE2"/>
<comment type="pathway">
    <text evidence="4 12">Purine metabolism; AMP biosynthesis via salvage pathway; AMP from adenine: step 1/1.</text>
</comment>
<accession>A0A251ZVE2</accession>
<dbReference type="GO" id="GO:0006168">
    <property type="term" value="P:adenine salvage"/>
    <property type="evidence" value="ECO:0007669"/>
    <property type="project" value="InterPro"/>
</dbReference>
<dbReference type="InterPro" id="IPR050054">
    <property type="entry name" value="UPRTase/APRTase"/>
</dbReference>
<evidence type="ECO:0000256" key="7">
    <source>
        <dbReference type="ARBA" id="ARBA00011893"/>
    </source>
</evidence>
<dbReference type="EC" id="2.4.2.7" evidence="7 12"/>
<dbReference type="InterPro" id="IPR000836">
    <property type="entry name" value="PRTase_dom"/>
</dbReference>
<evidence type="ECO:0000259" key="13">
    <source>
        <dbReference type="Pfam" id="PF00156"/>
    </source>
</evidence>
<dbReference type="GO" id="GO:0002055">
    <property type="term" value="F:adenine binding"/>
    <property type="evidence" value="ECO:0007669"/>
    <property type="project" value="TreeGrafter"/>
</dbReference>
<dbReference type="PANTHER" id="PTHR32315">
    <property type="entry name" value="ADENINE PHOSPHORIBOSYLTRANSFERASE"/>
    <property type="match status" value="1"/>
</dbReference>
<evidence type="ECO:0000256" key="3">
    <source>
        <dbReference type="ARBA" id="ARBA00004496"/>
    </source>
</evidence>
<dbReference type="GO" id="GO:0044209">
    <property type="term" value="P:AMP salvage"/>
    <property type="evidence" value="ECO:0007669"/>
    <property type="project" value="UniProtKB-UniRule"/>
</dbReference>
<dbReference type="GO" id="GO:0003999">
    <property type="term" value="F:adenine phosphoribosyltransferase activity"/>
    <property type="evidence" value="ECO:0007669"/>
    <property type="project" value="UniProtKB-UniRule"/>
</dbReference>
<evidence type="ECO:0000256" key="4">
    <source>
        <dbReference type="ARBA" id="ARBA00004659"/>
    </source>
</evidence>
<dbReference type="HAMAP" id="MF_00004">
    <property type="entry name" value="Aden_phosphoribosyltr"/>
    <property type="match status" value="1"/>
</dbReference>
<proteinExistence type="inferred from homology"/>
<comment type="caution">
    <text evidence="14">The sequence shown here is derived from an EMBL/GenBank/DDBJ whole genome shotgun (WGS) entry which is preliminary data.</text>
</comment>
<comment type="subunit">
    <text evidence="6 12">Homodimer.</text>
</comment>
<reference evidence="15" key="1">
    <citation type="submission" date="2014-06" db="EMBL/GenBank/DDBJ databases">
        <authorList>
            <person name="Winans N.J."/>
            <person name="Newell P.D."/>
            <person name="Douglas A.E."/>
        </authorList>
    </citation>
    <scope>NUCLEOTIDE SEQUENCE [LARGE SCALE GENOMIC DNA]</scope>
    <source>
        <strain evidence="15">DmL_052</strain>
    </source>
</reference>
<dbReference type="EMBL" id="JOPB01000005">
    <property type="protein sequence ID" value="OUI78647.1"/>
    <property type="molecule type" value="Genomic_DNA"/>
</dbReference>
<dbReference type="NCBIfam" id="NF002634">
    <property type="entry name" value="PRK02304.1-3"/>
    <property type="match status" value="1"/>
</dbReference>
<evidence type="ECO:0000256" key="9">
    <source>
        <dbReference type="ARBA" id="ARBA00022676"/>
    </source>
</evidence>
<comment type="similarity">
    <text evidence="5 12">Belongs to the purine/pyrimidine phosphoribosyltransferase family.</text>
</comment>
<dbReference type="GO" id="GO:0006166">
    <property type="term" value="P:purine ribonucleoside salvage"/>
    <property type="evidence" value="ECO:0007669"/>
    <property type="project" value="UniProtKB-UniRule"/>
</dbReference>
<evidence type="ECO:0000256" key="5">
    <source>
        <dbReference type="ARBA" id="ARBA00008391"/>
    </source>
</evidence>
<dbReference type="InterPro" id="IPR029057">
    <property type="entry name" value="PRTase-like"/>
</dbReference>
<evidence type="ECO:0000256" key="11">
    <source>
        <dbReference type="ARBA" id="ARBA00022726"/>
    </source>
</evidence>
<evidence type="ECO:0000313" key="15">
    <source>
        <dbReference type="Proteomes" id="UP000194946"/>
    </source>
</evidence>
<keyword evidence="11 12" id="KW-0660">Purine salvage</keyword>
<evidence type="ECO:0000256" key="10">
    <source>
        <dbReference type="ARBA" id="ARBA00022679"/>
    </source>
</evidence>
<dbReference type="NCBIfam" id="TIGR01090">
    <property type="entry name" value="apt"/>
    <property type="match status" value="1"/>
</dbReference>
<comment type="function">
    <text evidence="2 12">Catalyzes a salvage reaction resulting in the formation of AMP, that is energically less costly than de novo synthesis.</text>
</comment>
<evidence type="ECO:0000256" key="12">
    <source>
        <dbReference type="HAMAP-Rule" id="MF_00004"/>
    </source>
</evidence>
<dbReference type="Gene3D" id="3.40.50.2020">
    <property type="match status" value="1"/>
</dbReference>
<name>A0A251ZVE2_9PROT</name>
<comment type="catalytic activity">
    <reaction evidence="1 12">
        <text>AMP + diphosphate = 5-phospho-alpha-D-ribose 1-diphosphate + adenine</text>
        <dbReference type="Rhea" id="RHEA:16609"/>
        <dbReference type="ChEBI" id="CHEBI:16708"/>
        <dbReference type="ChEBI" id="CHEBI:33019"/>
        <dbReference type="ChEBI" id="CHEBI:58017"/>
        <dbReference type="ChEBI" id="CHEBI:456215"/>
        <dbReference type="EC" id="2.4.2.7"/>
    </reaction>
</comment>
<evidence type="ECO:0000256" key="1">
    <source>
        <dbReference type="ARBA" id="ARBA00000868"/>
    </source>
</evidence>
<evidence type="ECO:0000256" key="2">
    <source>
        <dbReference type="ARBA" id="ARBA00003968"/>
    </source>
</evidence>
<dbReference type="SUPFAM" id="SSF53271">
    <property type="entry name" value="PRTase-like"/>
    <property type="match status" value="1"/>
</dbReference>
<protein>
    <recommendedName>
        <fullName evidence="7 12">Adenine phosphoribosyltransferase</fullName>
        <shortName evidence="12">APRT</shortName>
        <ecNumber evidence="7 12">2.4.2.7</ecNumber>
    </recommendedName>
</protein>
<dbReference type="FunFam" id="3.40.50.2020:FF:000004">
    <property type="entry name" value="Adenine phosphoribosyltransferase"/>
    <property type="match status" value="1"/>
</dbReference>
<dbReference type="GO" id="GO:0016208">
    <property type="term" value="F:AMP binding"/>
    <property type="evidence" value="ECO:0007669"/>
    <property type="project" value="TreeGrafter"/>
</dbReference>
<dbReference type="InterPro" id="IPR005764">
    <property type="entry name" value="Ade_phspho_trans"/>
</dbReference>
<keyword evidence="9 12" id="KW-0328">Glycosyltransferase</keyword>
<dbReference type="Proteomes" id="UP000194946">
    <property type="component" value="Unassembled WGS sequence"/>
</dbReference>
<dbReference type="UniPathway" id="UPA00588">
    <property type="reaction ID" value="UER00646"/>
</dbReference>
<evidence type="ECO:0000313" key="14">
    <source>
        <dbReference type="EMBL" id="OUI78647.1"/>
    </source>
</evidence>
<dbReference type="NCBIfam" id="NF002636">
    <property type="entry name" value="PRK02304.1-5"/>
    <property type="match status" value="1"/>
</dbReference>
<dbReference type="PANTHER" id="PTHR32315:SF3">
    <property type="entry name" value="ADENINE PHOSPHORIBOSYLTRANSFERASE"/>
    <property type="match status" value="1"/>
</dbReference>
<gene>
    <name evidence="12" type="primary">apt</name>
    <name evidence="14" type="ORF">HK18_07075</name>
</gene>
<dbReference type="RefSeq" id="WP_008854502.1">
    <property type="nucleotide sequence ID" value="NZ_JOPB01000005.1"/>
</dbReference>